<dbReference type="InterPro" id="IPR041229">
    <property type="entry name" value="HEPN_Apea"/>
</dbReference>
<feature type="domain" description="ApeA N-terminal" evidence="2">
    <location>
        <begin position="5"/>
        <end position="271"/>
    </location>
</feature>
<organism evidence="3 4">
    <name type="scientific">Halolamina salifodinae</name>
    <dbReference type="NCBI Taxonomy" id="1202767"/>
    <lineage>
        <taxon>Archaea</taxon>
        <taxon>Methanobacteriati</taxon>
        <taxon>Methanobacteriota</taxon>
        <taxon>Stenosarchaea group</taxon>
        <taxon>Halobacteria</taxon>
        <taxon>Halobacteriales</taxon>
        <taxon>Haloferacaceae</taxon>
    </lineage>
</organism>
<sequence>MESVEYEGHWWIPGEQKNRVGGVLTYQPQRGTSLDLFEAFESGVGQNPDYDYFGRLYGVSKEGDFITLVKCHRSGFGSSHSQSGRISHSSYNVRYVLDGVHVPRNQNTSFRDIKVGFPGMKEWSQRVPLSNTNHSASGAFELELENPDPLKAEVMEYELHLNTSFTPSISRADTPSITSDTYFRLFPKQPTITLSRLRNYVSSLRDLLTLGTNHIIEPTYVQAKTPTSGYSDIQIYYADTAFGQSETPGITNLNFRLPDIPGGFTELVENWFDLRNDVESTIDVFLGTRYGSGTYQQDTFLSLTQAVESYHRRRFDDEYMDSQKYETEVHPDIMDFIRGDLKSVYDDLSMFNGNSLSATQLDRLKSMRDAHSIPNDLSNVLDSAIQFANEYSLRKRFKELVNSKYHHILKDLPHSAVGQIHPIVQTRNHFTHQIKDKKKDPAVAEGADLTRLSWSVEQLLEVALLSELGVPQSQIRDTLKNRYKQYRIL</sequence>
<gene>
    <name evidence="3" type="ORF">J2753_000671</name>
</gene>
<dbReference type="Pfam" id="PF18739">
    <property type="entry name" value="HEPN_Apea"/>
    <property type="match status" value="1"/>
</dbReference>
<name>A0A8T4GYL7_9EURY</name>
<dbReference type="EMBL" id="JAGGLC010000001">
    <property type="protein sequence ID" value="MBP1986198.1"/>
    <property type="molecule type" value="Genomic_DNA"/>
</dbReference>
<dbReference type="AlphaFoldDB" id="A0A8T4GYL7"/>
<evidence type="ECO:0000259" key="2">
    <source>
        <dbReference type="Pfam" id="PF18862"/>
    </source>
</evidence>
<keyword evidence="4" id="KW-1185">Reference proteome</keyword>
<evidence type="ECO:0000259" key="1">
    <source>
        <dbReference type="Pfam" id="PF18739"/>
    </source>
</evidence>
<protein>
    <recommendedName>
        <fullName evidence="5">ApeA N-terminal domain-containing protein</fullName>
    </recommendedName>
</protein>
<proteinExistence type="predicted"/>
<evidence type="ECO:0000313" key="3">
    <source>
        <dbReference type="EMBL" id="MBP1986198.1"/>
    </source>
</evidence>
<dbReference type="OrthoDB" id="340705at2157"/>
<dbReference type="RefSeq" id="WP_209490425.1">
    <property type="nucleotide sequence ID" value="NZ_JAGGLC010000001.1"/>
</dbReference>
<evidence type="ECO:0000313" key="4">
    <source>
        <dbReference type="Proteomes" id="UP000823736"/>
    </source>
</evidence>
<dbReference type="Pfam" id="PF18862">
    <property type="entry name" value="ApeA_NTD1"/>
    <property type="match status" value="1"/>
</dbReference>
<dbReference type="InterPro" id="IPR041223">
    <property type="entry name" value="ApeA_NTD"/>
</dbReference>
<reference evidence="3" key="1">
    <citation type="submission" date="2021-03" db="EMBL/GenBank/DDBJ databases">
        <title>Genomic Encyclopedia of Type Strains, Phase IV (KMG-IV): sequencing the most valuable type-strain genomes for metagenomic binning, comparative biology and taxonomic classification.</title>
        <authorList>
            <person name="Goeker M."/>
        </authorList>
    </citation>
    <scope>NUCLEOTIDE SEQUENCE</scope>
    <source>
        <strain evidence="3">DSM 26232</strain>
    </source>
</reference>
<accession>A0A8T4GYL7</accession>
<feature type="domain" description="Apea-like HEPN" evidence="1">
    <location>
        <begin position="301"/>
        <end position="473"/>
    </location>
</feature>
<evidence type="ECO:0008006" key="5">
    <source>
        <dbReference type="Google" id="ProtNLM"/>
    </source>
</evidence>
<comment type="caution">
    <text evidence="3">The sequence shown here is derived from an EMBL/GenBank/DDBJ whole genome shotgun (WGS) entry which is preliminary data.</text>
</comment>
<dbReference type="Proteomes" id="UP000823736">
    <property type="component" value="Unassembled WGS sequence"/>
</dbReference>